<dbReference type="EMBL" id="CP050692">
    <property type="protein sequence ID" value="QIT42270.1"/>
    <property type="molecule type" value="Genomic_DNA"/>
</dbReference>
<organism evidence="2 4">
    <name type="scientific">Streptomyces antibioticus</name>
    <dbReference type="NCBI Taxonomy" id="1890"/>
    <lineage>
        <taxon>Bacteria</taxon>
        <taxon>Bacillati</taxon>
        <taxon>Actinomycetota</taxon>
        <taxon>Actinomycetes</taxon>
        <taxon>Kitasatosporales</taxon>
        <taxon>Streptomycetaceae</taxon>
        <taxon>Streptomyces</taxon>
    </lineage>
</organism>
<evidence type="ECO:0000313" key="1">
    <source>
        <dbReference type="EMBL" id="OOQ54640.1"/>
    </source>
</evidence>
<proteinExistence type="predicted"/>
<accession>A0AAE6Y2M6</accession>
<evidence type="ECO:0000313" key="2">
    <source>
        <dbReference type="EMBL" id="QIT42270.1"/>
    </source>
</evidence>
<gene>
    <name evidence="1" type="ORF">AFM16_00820</name>
    <name evidence="2" type="ORF">HCX60_00955</name>
</gene>
<keyword evidence="3" id="KW-1185">Reference proteome</keyword>
<dbReference type="AlphaFoldDB" id="A0AAE6Y2M6"/>
<dbReference type="Proteomes" id="UP000502504">
    <property type="component" value="Chromosome"/>
</dbReference>
<reference evidence="2 4" key="2">
    <citation type="submission" date="2020-03" db="EMBL/GenBank/DDBJ databases">
        <title>Is there a link between lipid content and antibiotic production in Streptomyces?</title>
        <authorList>
            <person name="David M."/>
            <person name="Lejeune C."/>
            <person name="Abreu S."/>
            <person name="Thibessard A."/>
            <person name="Leblond P."/>
            <person name="Chaminade P."/>
            <person name="Virolle M.-J."/>
        </authorList>
    </citation>
    <scope>NUCLEOTIDE SEQUENCE [LARGE SCALE GENOMIC DNA]</scope>
    <source>
        <strain evidence="2 4">DSM 41481</strain>
    </source>
</reference>
<sequence length="178" mass="19547">MGRRRAHPDWDLTETAAHYPQAAAGIRADRTKSPLQLLAPRAAQGFNLIRHRGEALEVYLYAYHGEETSAQTDLLMLAGAGRFAHPGTEAPVLYWGGDIYPSLPMPGDEPLAVMLVTDARARFVDTYPLDALITDLTPIETDFLTATGYGEDEALTEPPLHLLDPALRAHPVPDSRTY</sequence>
<dbReference type="RefSeq" id="WP_078631647.1">
    <property type="nucleotide sequence ID" value="NZ_CM007717.1"/>
</dbReference>
<dbReference type="EMBL" id="LHQL01000001">
    <property type="protein sequence ID" value="OOQ54640.1"/>
    <property type="molecule type" value="Genomic_DNA"/>
</dbReference>
<evidence type="ECO:0000313" key="3">
    <source>
        <dbReference type="Proteomes" id="UP000190306"/>
    </source>
</evidence>
<evidence type="ECO:0000313" key="4">
    <source>
        <dbReference type="Proteomes" id="UP000502504"/>
    </source>
</evidence>
<protein>
    <submittedName>
        <fullName evidence="2">Uncharacterized protein</fullName>
    </submittedName>
</protein>
<name>A0AAE6Y2M6_STRAT</name>
<dbReference type="Proteomes" id="UP000190306">
    <property type="component" value="Chromosome"/>
</dbReference>
<reference evidence="1 3" key="1">
    <citation type="submission" date="2015-07" db="EMBL/GenBank/DDBJ databases">
        <title>Draft Genome Sequence of Streptomyces antibioticus, IMRU 3720 reveals insights in the evolution of actinomycin biosynthetic gene clusters in Streptomyces.</title>
        <authorList>
            <person name="Crnovcic I."/>
            <person name="Ruckert C."/>
            <person name="Kalinowksi J."/>
            <person name="Keller U."/>
        </authorList>
    </citation>
    <scope>NUCLEOTIDE SEQUENCE [LARGE SCALE GENOMIC DNA]</scope>
    <source>
        <strain evidence="1 3">DSM 41481</strain>
    </source>
</reference>